<dbReference type="GO" id="GO:0004674">
    <property type="term" value="F:protein serine/threonine kinase activity"/>
    <property type="evidence" value="ECO:0007669"/>
    <property type="project" value="TreeGrafter"/>
</dbReference>
<dbReference type="PANTHER" id="PTHR12450">
    <property type="entry name" value="DENTIN MATRIX PROTEIN 4 PROTEIN FAM20"/>
    <property type="match status" value="1"/>
</dbReference>
<feature type="binding site" evidence="8">
    <location>
        <position position="310"/>
    </location>
    <ligand>
        <name>Mn(2+)</name>
        <dbReference type="ChEBI" id="CHEBI:29035"/>
    </ligand>
</feature>
<evidence type="ECO:0000256" key="1">
    <source>
        <dbReference type="ARBA" id="ARBA00004555"/>
    </source>
</evidence>
<feature type="active site" evidence="6">
    <location>
        <position position="290"/>
    </location>
</feature>
<protein>
    <submittedName>
        <fullName evidence="11">FAM20 C-terminal domain-containing protein</fullName>
    </submittedName>
</protein>
<feature type="domain" description="FAM20 C-terminal" evidence="9">
    <location>
        <begin position="162"/>
        <end position="267"/>
    </location>
</feature>
<dbReference type="InterPro" id="IPR009581">
    <property type="entry name" value="FAM20_C"/>
</dbReference>
<keyword evidence="3" id="KW-0333">Golgi apparatus</keyword>
<sequence>MAKVDDWDKFYAQIGTCDLYRENSRLVENLLRTVATSPIKHIANLDSGTQVKFIVTFHNGKRALFKPMRFSRNFETHEDQFYFTDFERHNAEIAAFHLDRNFIENTILCDTIIREFPNCKQQYLFLSYRLLGFRRAVPTVGRVVNMTDEFLPNAEKTLARTFFYSPAKNLCFVGKCDYYCDTTHAVCGKPDLVEGSFQAFLPDDEDVPRDHVRSPYKRTYSKRSQIALWQKDPGYCNWKVKYLPPYSNGRALLDLVDLYIFDFLMGECLDYATFFILIFLRFLQFSGNQDRHHYETITVFEEPINFLHLDNGRGFGKTTYDDMDILAPLSQCCVVRPSTLKTLLNFYAGPRTLGQSLAESLTKDPVDPVLSDGHLRAVDRRLEIILRVVHRCIFDVSHGRADKVLMDTFFNPEAPAEAEEEEEDDD</sequence>
<comment type="subcellular location">
    <subcellularLocation>
        <location evidence="1">Golgi apparatus</location>
    </subcellularLocation>
</comment>
<dbReference type="GO" id="GO:0005794">
    <property type="term" value="C:Golgi apparatus"/>
    <property type="evidence" value="ECO:0007669"/>
    <property type="project" value="UniProtKB-SubCell"/>
</dbReference>
<evidence type="ECO:0000259" key="9">
    <source>
        <dbReference type="Pfam" id="PF06702"/>
    </source>
</evidence>
<comment type="cofactor">
    <cofactor evidence="8">
        <name>Mn(2+)</name>
        <dbReference type="ChEBI" id="CHEBI:29035"/>
    </cofactor>
</comment>
<keyword evidence="10" id="KW-1185">Reference proteome</keyword>
<dbReference type="OMA" id="SDYCTMV"/>
<organism evidence="10 11">
    <name type="scientific">Romanomermis culicivorax</name>
    <name type="common">Nematode worm</name>
    <dbReference type="NCBI Taxonomy" id="13658"/>
    <lineage>
        <taxon>Eukaryota</taxon>
        <taxon>Metazoa</taxon>
        <taxon>Ecdysozoa</taxon>
        <taxon>Nematoda</taxon>
        <taxon>Enoplea</taxon>
        <taxon>Dorylaimia</taxon>
        <taxon>Mermithida</taxon>
        <taxon>Mermithoidea</taxon>
        <taxon>Mermithidae</taxon>
        <taxon>Romanomermis</taxon>
    </lineage>
</organism>
<evidence type="ECO:0000256" key="2">
    <source>
        <dbReference type="ARBA" id="ARBA00006557"/>
    </source>
</evidence>
<keyword evidence="7" id="KW-0547">Nucleotide-binding</keyword>
<evidence type="ECO:0000256" key="8">
    <source>
        <dbReference type="PIRSR" id="PIRSR624869-3"/>
    </source>
</evidence>
<keyword evidence="7" id="KW-0067">ATP-binding</keyword>
<dbReference type="Proteomes" id="UP000887565">
    <property type="component" value="Unplaced"/>
</dbReference>
<dbReference type="Pfam" id="PF06702">
    <property type="entry name" value="Fam20C"/>
    <property type="match status" value="2"/>
</dbReference>
<evidence type="ECO:0000313" key="10">
    <source>
        <dbReference type="Proteomes" id="UP000887565"/>
    </source>
</evidence>
<feature type="binding site" evidence="7">
    <location>
        <position position="66"/>
    </location>
    <ligand>
        <name>ATP</name>
        <dbReference type="ChEBI" id="CHEBI:30616"/>
    </ligand>
</feature>
<feature type="binding site" evidence="7">
    <location>
        <position position="310"/>
    </location>
    <ligand>
        <name>ATP</name>
        <dbReference type="ChEBI" id="CHEBI:30616"/>
    </ligand>
</feature>
<dbReference type="AlphaFoldDB" id="A0A915IVD4"/>
<dbReference type="GO" id="GO:0005524">
    <property type="term" value="F:ATP binding"/>
    <property type="evidence" value="ECO:0007669"/>
    <property type="project" value="UniProtKB-KW"/>
</dbReference>
<keyword evidence="5" id="KW-0325">Glycoprotein</keyword>
<name>A0A915IVD4_ROMCU</name>
<comment type="similarity">
    <text evidence="2">Belongs to the FAM20 family.</text>
</comment>
<accession>A0A915IVD4</accession>
<dbReference type="PANTHER" id="PTHR12450:SF22">
    <property type="entry name" value="EXTRACELLULAR SERINE_THREONINE PROTEIN CG31145"/>
    <property type="match status" value="1"/>
</dbReference>
<evidence type="ECO:0000256" key="4">
    <source>
        <dbReference type="ARBA" id="ARBA00023157"/>
    </source>
</evidence>
<evidence type="ECO:0000256" key="7">
    <source>
        <dbReference type="PIRSR" id="PIRSR624869-2"/>
    </source>
</evidence>
<evidence type="ECO:0000256" key="6">
    <source>
        <dbReference type="PIRSR" id="PIRSR624869-1"/>
    </source>
</evidence>
<reference evidence="11" key="1">
    <citation type="submission" date="2022-11" db="UniProtKB">
        <authorList>
            <consortium name="WormBaseParasite"/>
        </authorList>
    </citation>
    <scope>IDENTIFICATION</scope>
</reference>
<feature type="binding site" evidence="7">
    <location>
        <position position="295"/>
    </location>
    <ligand>
        <name>ATP</name>
        <dbReference type="ChEBI" id="CHEBI:30616"/>
    </ligand>
</feature>
<keyword evidence="8" id="KW-0464">Manganese</keyword>
<evidence type="ECO:0000313" key="11">
    <source>
        <dbReference type="WBParaSite" id="nRc.2.0.1.t18028-RA"/>
    </source>
</evidence>
<dbReference type="WBParaSite" id="nRc.2.0.1.t18028-RA">
    <property type="protein sequence ID" value="nRc.2.0.1.t18028-RA"/>
    <property type="gene ID" value="nRc.2.0.1.g18028"/>
</dbReference>
<feature type="binding site" evidence="7">
    <location>
        <position position="50"/>
    </location>
    <ligand>
        <name>ATP</name>
        <dbReference type="ChEBI" id="CHEBI:30616"/>
    </ligand>
</feature>
<keyword evidence="8" id="KW-0479">Metal-binding</keyword>
<dbReference type="InterPro" id="IPR024869">
    <property type="entry name" value="FAM20"/>
</dbReference>
<keyword evidence="4" id="KW-1015">Disulfide bond</keyword>
<feature type="binding site" evidence="7">
    <location>
        <begin position="198"/>
        <end position="201"/>
    </location>
    <ligand>
        <name>ATP</name>
        <dbReference type="ChEBI" id="CHEBI:30616"/>
    </ligand>
</feature>
<proteinExistence type="inferred from homology"/>
<evidence type="ECO:0000256" key="3">
    <source>
        <dbReference type="ARBA" id="ARBA00023034"/>
    </source>
</evidence>
<feature type="domain" description="FAM20 C-terminal" evidence="9">
    <location>
        <begin position="285"/>
        <end position="395"/>
    </location>
</feature>
<dbReference type="GO" id="GO:0046872">
    <property type="term" value="F:metal ion binding"/>
    <property type="evidence" value="ECO:0007669"/>
    <property type="project" value="UniProtKB-KW"/>
</dbReference>
<feature type="binding site" evidence="7">
    <location>
        <position position="87"/>
    </location>
    <ligand>
        <name>ATP</name>
        <dbReference type="ChEBI" id="CHEBI:30616"/>
    </ligand>
</feature>
<evidence type="ECO:0000256" key="5">
    <source>
        <dbReference type="ARBA" id="ARBA00023180"/>
    </source>
</evidence>
<feature type="binding site" evidence="8">
    <location>
        <position position="87"/>
    </location>
    <ligand>
        <name>Mn(2+)</name>
        <dbReference type="ChEBI" id="CHEBI:29035"/>
    </ligand>
</feature>